<accession>A0A0R3VTS0</accession>
<dbReference type="Pfam" id="PF04749">
    <property type="entry name" value="PLAC8"/>
    <property type="match status" value="1"/>
</dbReference>
<dbReference type="Proteomes" id="UP000282613">
    <property type="component" value="Unassembled WGS sequence"/>
</dbReference>
<dbReference type="EMBL" id="UYRS01000093">
    <property type="protein sequence ID" value="VDK21459.1"/>
    <property type="molecule type" value="Genomic_DNA"/>
</dbReference>
<evidence type="ECO:0000256" key="2">
    <source>
        <dbReference type="SAM" id="MobiDB-lite"/>
    </source>
</evidence>
<name>A0A0R3VTS0_TAEAS</name>
<feature type="compositionally biased region" description="Acidic residues" evidence="2">
    <location>
        <begin position="157"/>
        <end position="166"/>
    </location>
</feature>
<protein>
    <submittedName>
        <fullName evidence="5">PLAC8 family protein</fullName>
    </submittedName>
</protein>
<reference evidence="5" key="1">
    <citation type="submission" date="2017-02" db="UniProtKB">
        <authorList>
            <consortium name="WormBaseParasite"/>
        </authorList>
    </citation>
    <scope>IDENTIFICATION</scope>
</reference>
<organism evidence="5">
    <name type="scientific">Taenia asiatica</name>
    <name type="common">Asian tapeworm</name>
    <dbReference type="NCBI Taxonomy" id="60517"/>
    <lineage>
        <taxon>Eukaryota</taxon>
        <taxon>Metazoa</taxon>
        <taxon>Spiralia</taxon>
        <taxon>Lophotrochozoa</taxon>
        <taxon>Platyhelminthes</taxon>
        <taxon>Cestoda</taxon>
        <taxon>Eucestoda</taxon>
        <taxon>Cyclophyllidea</taxon>
        <taxon>Taeniidae</taxon>
        <taxon>Taenia</taxon>
    </lineage>
</organism>
<evidence type="ECO:0000313" key="5">
    <source>
        <dbReference type="WBParaSite" id="TASK_0000065701-mRNA-1"/>
    </source>
</evidence>
<evidence type="ECO:0000313" key="4">
    <source>
        <dbReference type="Proteomes" id="UP000282613"/>
    </source>
</evidence>
<dbReference type="AlphaFoldDB" id="A0A0R3VTS0"/>
<dbReference type="InterPro" id="IPR006461">
    <property type="entry name" value="PLAC_motif_containing"/>
</dbReference>
<dbReference type="NCBIfam" id="TIGR01571">
    <property type="entry name" value="A_thal_Cys_rich"/>
    <property type="match status" value="1"/>
</dbReference>
<gene>
    <name evidence="3" type="ORF">TASK_LOCUS658</name>
</gene>
<dbReference type="STRING" id="60517.A0A0R3VTS0"/>
<dbReference type="PANTHER" id="PTHR15907">
    <property type="entry name" value="DUF614 FAMILY PROTEIN-RELATED"/>
    <property type="match status" value="1"/>
</dbReference>
<evidence type="ECO:0000313" key="3">
    <source>
        <dbReference type="EMBL" id="VDK21459.1"/>
    </source>
</evidence>
<evidence type="ECO:0000256" key="1">
    <source>
        <dbReference type="ARBA" id="ARBA00009024"/>
    </source>
</evidence>
<sequence length="194" mass="21437">MPRQSYNLPRLTAFANRVASVTREVESCRADTTSPPSNGHLNSADVVFTELSPPSMPSECAINGERDWIDGLCDCSHDKSHCALTTFFPCCMTCHEYKIHGEGCGTPLCLGMSLLPLITKYRTKHRIRGTIWKDCLLSIFCWQCQLCRLHRDFMATEGDDDGSQEEEAPKATSKAHPPTIVALDAPPFDSGNAD</sequence>
<proteinExistence type="inferred from homology"/>
<feature type="region of interest" description="Disordered" evidence="2">
    <location>
        <begin position="157"/>
        <end position="194"/>
    </location>
</feature>
<reference evidence="3 4" key="2">
    <citation type="submission" date="2018-11" db="EMBL/GenBank/DDBJ databases">
        <authorList>
            <consortium name="Pathogen Informatics"/>
        </authorList>
    </citation>
    <scope>NUCLEOTIDE SEQUENCE [LARGE SCALE GENOMIC DNA]</scope>
</reference>
<dbReference type="WBParaSite" id="TASK_0000065701-mRNA-1">
    <property type="protein sequence ID" value="TASK_0000065701-mRNA-1"/>
    <property type="gene ID" value="TASK_0000065701"/>
</dbReference>
<dbReference type="OrthoDB" id="1045822at2759"/>
<comment type="similarity">
    <text evidence="1">Belongs to the cornifelin family.</text>
</comment>
<keyword evidence="4" id="KW-1185">Reference proteome</keyword>